<feature type="transmembrane region" description="Helical" evidence="8">
    <location>
        <begin position="245"/>
        <end position="269"/>
    </location>
</feature>
<dbReference type="EMBL" id="LNYO01000001">
    <property type="protein sequence ID" value="KTD39335.1"/>
    <property type="molecule type" value="Genomic_DNA"/>
</dbReference>
<evidence type="ECO:0000256" key="1">
    <source>
        <dbReference type="ARBA" id="ARBA00004651"/>
    </source>
</evidence>
<dbReference type="Proteomes" id="UP000054725">
    <property type="component" value="Unassembled WGS sequence"/>
</dbReference>
<keyword evidence="11" id="KW-1185">Reference proteome</keyword>
<organism evidence="10 11">
    <name type="scientific">Legionella nautarum</name>
    <dbReference type="NCBI Taxonomy" id="45070"/>
    <lineage>
        <taxon>Bacteria</taxon>
        <taxon>Pseudomonadati</taxon>
        <taxon>Pseudomonadota</taxon>
        <taxon>Gammaproteobacteria</taxon>
        <taxon>Legionellales</taxon>
        <taxon>Legionellaceae</taxon>
        <taxon>Legionella</taxon>
    </lineage>
</organism>
<name>A0A0W0X454_9GAMM</name>
<keyword evidence="6 8" id="KW-1133">Transmembrane helix</keyword>
<comment type="subcellular location">
    <subcellularLocation>
        <location evidence="1">Cell membrane</location>
        <topology evidence="1">Multi-pass membrane protein</topology>
    </subcellularLocation>
</comment>
<protein>
    <submittedName>
        <fullName evidence="10">Glycosyl transferase</fullName>
    </submittedName>
</protein>
<dbReference type="AlphaFoldDB" id="A0A0W0X454"/>
<evidence type="ECO:0000259" key="9">
    <source>
        <dbReference type="Pfam" id="PF13231"/>
    </source>
</evidence>
<evidence type="ECO:0000313" key="10">
    <source>
        <dbReference type="EMBL" id="KTD39335.1"/>
    </source>
</evidence>
<dbReference type="PATRIC" id="fig|45070.6.peg.104"/>
<comment type="caution">
    <text evidence="10">The sequence shown here is derived from an EMBL/GenBank/DDBJ whole genome shotgun (WGS) entry which is preliminary data.</text>
</comment>
<feature type="transmembrane region" description="Helical" evidence="8">
    <location>
        <begin position="77"/>
        <end position="99"/>
    </location>
</feature>
<evidence type="ECO:0000256" key="4">
    <source>
        <dbReference type="ARBA" id="ARBA00022679"/>
    </source>
</evidence>
<dbReference type="PANTHER" id="PTHR33908:SF11">
    <property type="entry name" value="MEMBRANE PROTEIN"/>
    <property type="match status" value="1"/>
</dbReference>
<dbReference type="Pfam" id="PF13231">
    <property type="entry name" value="PMT_2"/>
    <property type="match status" value="1"/>
</dbReference>
<evidence type="ECO:0000313" key="11">
    <source>
        <dbReference type="Proteomes" id="UP000054725"/>
    </source>
</evidence>
<gene>
    <name evidence="10" type="ORF">Lnau_0102</name>
</gene>
<keyword evidence="4 10" id="KW-0808">Transferase</keyword>
<keyword evidence="3" id="KW-0328">Glycosyltransferase</keyword>
<evidence type="ECO:0000256" key="2">
    <source>
        <dbReference type="ARBA" id="ARBA00022475"/>
    </source>
</evidence>
<dbReference type="InterPro" id="IPR038731">
    <property type="entry name" value="RgtA/B/C-like"/>
</dbReference>
<reference evidence="10 11" key="1">
    <citation type="submission" date="2015-11" db="EMBL/GenBank/DDBJ databases">
        <title>Genomic analysis of 38 Legionella species identifies large and diverse effector repertoires.</title>
        <authorList>
            <person name="Burstein D."/>
            <person name="Amaro F."/>
            <person name="Zusman T."/>
            <person name="Lifshitz Z."/>
            <person name="Cohen O."/>
            <person name="Gilbert J.A."/>
            <person name="Pupko T."/>
            <person name="Shuman H.A."/>
            <person name="Segal G."/>
        </authorList>
    </citation>
    <scope>NUCLEOTIDE SEQUENCE [LARGE SCALE GENOMIC DNA]</scope>
    <source>
        <strain evidence="10 11">ATCC 49506</strain>
    </source>
</reference>
<evidence type="ECO:0000256" key="6">
    <source>
        <dbReference type="ARBA" id="ARBA00022989"/>
    </source>
</evidence>
<dbReference type="RefSeq" id="WP_058503191.1">
    <property type="nucleotide sequence ID" value="NZ_CAAAIF010000002.1"/>
</dbReference>
<dbReference type="PANTHER" id="PTHR33908">
    <property type="entry name" value="MANNOSYLTRANSFERASE YKCB-RELATED"/>
    <property type="match status" value="1"/>
</dbReference>
<sequence length="473" mass="54695">MKELNKHSIEEQDWLKQPALVLFLFAILVLLLRIFLRGQLLEIDEAEQIVMAQRLSLGYPDQPPLYSWLQYFIFQLFGRHLVSLAVLKSLLLFACLYSFHQICRLYCQSRSLAWCATLSWVFIPSISLDLIKDNTHSVLALFAACVSWYWFVAPSRLKKTAWYAIFGLFIGIGLLSKFNYLIFLGLLFASAISLSTYRAKLFNWHLLITLFIAAIIASPYFFWLSHYPNLAFRSAYKLTNETRQIHGFIDLIKGCLIFVVPNIIISGLFFSNWRNSAPINPLNSLLSRYHFMSIPLLIALVFFGGLSNFETRWLIPILFLSPLLMFNRVKLLGELKPRVSYFLILALVTQCLFFIILIYRGHNEQRIQQRLLLNQMMQAIKTTARPTEYLVADSLWLLGNFMLLRPEESGWLLHPSTYPRLPRGHSLLIWHTAERPIWVDFFAGMQPEVSGITLIKDSQSQKVVAGYAYSAVK</sequence>
<feature type="domain" description="Glycosyltransferase RgtA/B/C/D-like" evidence="9">
    <location>
        <begin position="61"/>
        <end position="223"/>
    </location>
</feature>
<feature type="transmembrane region" description="Helical" evidence="8">
    <location>
        <begin position="289"/>
        <end position="306"/>
    </location>
</feature>
<dbReference type="InterPro" id="IPR050297">
    <property type="entry name" value="LipidA_mod_glycosyltrf_83"/>
</dbReference>
<feature type="transmembrane region" description="Helical" evidence="8">
    <location>
        <begin position="165"/>
        <end position="192"/>
    </location>
</feature>
<accession>A0A0W0X454</accession>
<feature type="transmembrane region" description="Helical" evidence="8">
    <location>
        <begin position="137"/>
        <end position="153"/>
    </location>
</feature>
<feature type="transmembrane region" description="Helical" evidence="8">
    <location>
        <begin position="313"/>
        <end position="333"/>
    </location>
</feature>
<dbReference type="GO" id="GO:0009103">
    <property type="term" value="P:lipopolysaccharide biosynthetic process"/>
    <property type="evidence" value="ECO:0007669"/>
    <property type="project" value="UniProtKB-ARBA"/>
</dbReference>
<evidence type="ECO:0000256" key="7">
    <source>
        <dbReference type="ARBA" id="ARBA00023136"/>
    </source>
</evidence>
<proteinExistence type="predicted"/>
<dbReference type="STRING" id="45070.Lnau_0102"/>
<dbReference type="GO" id="GO:0016763">
    <property type="term" value="F:pentosyltransferase activity"/>
    <property type="evidence" value="ECO:0007669"/>
    <property type="project" value="TreeGrafter"/>
</dbReference>
<keyword evidence="5 8" id="KW-0812">Transmembrane</keyword>
<dbReference type="OrthoDB" id="9153955at2"/>
<feature type="transmembrane region" description="Helical" evidence="8">
    <location>
        <begin position="20"/>
        <end position="36"/>
    </location>
</feature>
<feature type="transmembrane region" description="Helical" evidence="8">
    <location>
        <begin position="204"/>
        <end position="224"/>
    </location>
</feature>
<feature type="transmembrane region" description="Helical" evidence="8">
    <location>
        <begin position="111"/>
        <end position="131"/>
    </location>
</feature>
<feature type="transmembrane region" description="Helical" evidence="8">
    <location>
        <begin position="339"/>
        <end position="359"/>
    </location>
</feature>
<evidence type="ECO:0000256" key="3">
    <source>
        <dbReference type="ARBA" id="ARBA00022676"/>
    </source>
</evidence>
<evidence type="ECO:0000256" key="8">
    <source>
        <dbReference type="SAM" id="Phobius"/>
    </source>
</evidence>
<keyword evidence="2" id="KW-1003">Cell membrane</keyword>
<dbReference type="GO" id="GO:0005886">
    <property type="term" value="C:plasma membrane"/>
    <property type="evidence" value="ECO:0007669"/>
    <property type="project" value="UniProtKB-SubCell"/>
</dbReference>
<keyword evidence="7 8" id="KW-0472">Membrane</keyword>
<evidence type="ECO:0000256" key="5">
    <source>
        <dbReference type="ARBA" id="ARBA00022692"/>
    </source>
</evidence>